<comment type="cofactor">
    <cofactor evidence="8">
        <name>Mg(2+)</name>
        <dbReference type="ChEBI" id="CHEBI:18420"/>
    </cofactor>
    <text evidence="8">Binds 1 Mg(2+) ion.</text>
</comment>
<keyword evidence="4" id="KW-0378">Hydrolase</keyword>
<dbReference type="CDD" id="cd16012">
    <property type="entry name" value="ALP"/>
    <property type="match status" value="1"/>
</dbReference>
<accession>A0A9Q4G0C6</accession>
<keyword evidence="6 8" id="KW-0460">Magnesium</keyword>
<feature type="binding site" evidence="8">
    <location>
        <position position="268"/>
    </location>
    <ligand>
        <name>Zn(2+)</name>
        <dbReference type="ChEBI" id="CHEBI:29105"/>
        <label>2</label>
    </ligand>
</feature>
<feature type="binding site" evidence="8">
    <location>
        <position position="310"/>
    </location>
    <ligand>
        <name>Zn(2+)</name>
        <dbReference type="ChEBI" id="CHEBI:29105"/>
        <label>2</label>
    </ligand>
</feature>
<dbReference type="Gene3D" id="1.10.60.40">
    <property type="match status" value="1"/>
</dbReference>
<organism evidence="11 12">
    <name type="scientific">Salipaludibacillus agaradhaerens</name>
    <name type="common">Bacillus agaradhaerens</name>
    <dbReference type="NCBI Taxonomy" id="76935"/>
    <lineage>
        <taxon>Bacteria</taxon>
        <taxon>Bacillati</taxon>
        <taxon>Bacillota</taxon>
        <taxon>Bacilli</taxon>
        <taxon>Bacillales</taxon>
        <taxon>Bacillaceae</taxon>
    </lineage>
</organism>
<comment type="similarity">
    <text evidence="1 9">Belongs to the alkaline phosphatase family.</text>
</comment>
<dbReference type="InterPro" id="IPR018299">
    <property type="entry name" value="Alkaline_phosphatase_AS"/>
</dbReference>
<dbReference type="PRINTS" id="PR00113">
    <property type="entry name" value="ALKPHPHTASE"/>
</dbReference>
<feature type="binding site" evidence="8">
    <location>
        <position position="311"/>
    </location>
    <ligand>
        <name>Zn(2+)</name>
        <dbReference type="ChEBI" id="CHEBI:29105"/>
        <label>2</label>
    </ligand>
</feature>
<dbReference type="InterPro" id="IPR001952">
    <property type="entry name" value="Alkaline_phosphatase"/>
</dbReference>
<feature type="active site" description="Phosphoserine intermediate" evidence="7">
    <location>
        <position position="86"/>
    </location>
</feature>
<evidence type="ECO:0000256" key="7">
    <source>
        <dbReference type="PIRSR" id="PIRSR601952-1"/>
    </source>
</evidence>
<keyword evidence="12" id="KW-1185">Reference proteome</keyword>
<comment type="cofactor">
    <cofactor evidence="8">
        <name>Zn(2+)</name>
        <dbReference type="ChEBI" id="CHEBI:29105"/>
    </cofactor>
    <text evidence="8">Binds 2 Zn(2+) ions.</text>
</comment>
<evidence type="ECO:0000313" key="12">
    <source>
        <dbReference type="Proteomes" id="UP001057753"/>
    </source>
</evidence>
<feature type="signal peptide" evidence="10">
    <location>
        <begin position="1"/>
        <end position="23"/>
    </location>
</feature>
<name>A0A9Q4G0C6_SALAG</name>
<evidence type="ECO:0000256" key="5">
    <source>
        <dbReference type="ARBA" id="ARBA00022833"/>
    </source>
</evidence>
<feature type="binding site" evidence="8">
    <location>
        <position position="263"/>
    </location>
    <ligand>
        <name>Mg(2+)</name>
        <dbReference type="ChEBI" id="CHEBI:18420"/>
    </ligand>
</feature>
<dbReference type="GO" id="GO:0004035">
    <property type="term" value="F:alkaline phosphatase activity"/>
    <property type="evidence" value="ECO:0007669"/>
    <property type="project" value="TreeGrafter"/>
</dbReference>
<keyword evidence="10" id="KW-0732">Signal</keyword>
<keyword evidence="3 8" id="KW-0479">Metal-binding</keyword>
<feature type="binding site" evidence="8">
    <location>
        <position position="45"/>
    </location>
    <ligand>
        <name>Mg(2+)</name>
        <dbReference type="ChEBI" id="CHEBI:18420"/>
    </ligand>
</feature>
<dbReference type="PANTHER" id="PTHR11596:SF5">
    <property type="entry name" value="ALKALINE PHOSPHATASE"/>
    <property type="match status" value="1"/>
</dbReference>
<keyword evidence="2" id="KW-0597">Phosphoprotein</keyword>
<feature type="binding site" evidence="8">
    <location>
        <position position="137"/>
    </location>
    <ligand>
        <name>Mg(2+)</name>
        <dbReference type="ChEBI" id="CHEBI:18420"/>
    </ligand>
</feature>
<dbReference type="InterPro" id="IPR017850">
    <property type="entry name" value="Alkaline_phosphatase_core_sf"/>
</dbReference>
<evidence type="ECO:0000256" key="9">
    <source>
        <dbReference type="RuleBase" id="RU003946"/>
    </source>
</evidence>
<evidence type="ECO:0000256" key="3">
    <source>
        <dbReference type="ARBA" id="ARBA00022723"/>
    </source>
</evidence>
<feature type="binding site" evidence="8">
    <location>
        <position position="139"/>
    </location>
    <ligand>
        <name>Mg(2+)</name>
        <dbReference type="ChEBI" id="CHEBI:18420"/>
    </ligand>
</feature>
<dbReference type="Gene3D" id="3.40.720.10">
    <property type="entry name" value="Alkaline Phosphatase, subunit A"/>
    <property type="match status" value="1"/>
</dbReference>
<dbReference type="EMBL" id="JABXYM010000001">
    <property type="protein sequence ID" value="MCR6097684.1"/>
    <property type="molecule type" value="Genomic_DNA"/>
</dbReference>
<dbReference type="RefSeq" id="WP_257822076.1">
    <property type="nucleotide sequence ID" value="NZ_JABXYM010000001.1"/>
</dbReference>
<evidence type="ECO:0000313" key="11">
    <source>
        <dbReference type="EMBL" id="MCR6097684.1"/>
    </source>
</evidence>
<keyword evidence="5 8" id="KW-0862">Zinc</keyword>
<sequence length="437" mass="47368">MLKKLFVSGLSVMTLLVGTGAMAEGEKPDPPSKNEVDNVILFIADGYSAGYNVNYRYYKEDGDPVWDSFLTGMMTTHSANNRITDSAAAGTAMSTGMKTKNGFIGLNEEGEKVQTILEAAHESEKATGLVATSTITHATPAAFASHVDSRNNQAEIARQYVDNGTVDVLLGGGKDYFLPESEGGHQETRHLLNEAKDEGYEFVENKDELLNANSNQILGFFANDSLEPELHREGTEQPSLADMTSSAIEALSQDDDGFFLMVEGSQIDWAGHANDAAWAMSDTAAFEEAVMQALKFAEEDEQTLVIVTSDHDTGGMTLGGYHSHGTDVEILREVTATGEHMATQLNEDRSNVEEVIEAYTSLTLSDEEIVTIEEADDLELAINHTISQYAGVGWTTTNHTGIEVPVYAYGKGTEHFQGLIDNTDLAKNIATVLNIPF</sequence>
<dbReference type="PROSITE" id="PS00123">
    <property type="entry name" value="ALKALINE_PHOSPHATASE"/>
    <property type="match status" value="1"/>
</dbReference>
<dbReference type="PANTHER" id="PTHR11596">
    <property type="entry name" value="ALKALINE PHOSPHATASE"/>
    <property type="match status" value="1"/>
</dbReference>
<proteinExistence type="inferred from homology"/>
<dbReference type="AlphaFoldDB" id="A0A9Q4G0C6"/>
<dbReference type="SUPFAM" id="SSF53649">
    <property type="entry name" value="Alkaline phosphatase-like"/>
    <property type="match status" value="1"/>
</dbReference>
<evidence type="ECO:0000256" key="2">
    <source>
        <dbReference type="ARBA" id="ARBA00022553"/>
    </source>
</evidence>
<feature type="binding site" evidence="8">
    <location>
        <position position="272"/>
    </location>
    <ligand>
        <name>Zn(2+)</name>
        <dbReference type="ChEBI" id="CHEBI:29105"/>
        <label>2</label>
    </ligand>
</feature>
<protein>
    <submittedName>
        <fullName evidence="11">Alkaline phosphatase</fullName>
    </submittedName>
</protein>
<evidence type="ECO:0000256" key="1">
    <source>
        <dbReference type="ARBA" id="ARBA00005984"/>
    </source>
</evidence>
<feature type="binding site" evidence="8">
    <location>
        <position position="399"/>
    </location>
    <ligand>
        <name>Zn(2+)</name>
        <dbReference type="ChEBI" id="CHEBI:29105"/>
        <label>2</label>
    </ligand>
</feature>
<evidence type="ECO:0000256" key="6">
    <source>
        <dbReference type="ARBA" id="ARBA00022842"/>
    </source>
</evidence>
<reference evidence="11" key="1">
    <citation type="submission" date="2020-06" db="EMBL/GenBank/DDBJ databases">
        <title>Insight into the genomes of haloalkaliphilic bacilli from Kenyan soda lakes.</title>
        <authorList>
            <person name="Mwirichia R."/>
            <person name="Villamizar G.C."/>
            <person name="Poehlein A."/>
            <person name="Mugweru J."/>
            <person name="Kipnyargis A."/>
            <person name="Kiplimo D."/>
            <person name="Orwa P."/>
            <person name="Daniel R."/>
        </authorList>
    </citation>
    <scope>NUCLEOTIDE SEQUENCE</scope>
    <source>
        <strain evidence="11">B1096_S55</strain>
    </source>
</reference>
<evidence type="ECO:0000256" key="10">
    <source>
        <dbReference type="SAM" id="SignalP"/>
    </source>
</evidence>
<feature type="binding site" evidence="8">
    <location>
        <position position="45"/>
    </location>
    <ligand>
        <name>Zn(2+)</name>
        <dbReference type="ChEBI" id="CHEBI:29105"/>
        <label>2</label>
    </ligand>
</feature>
<dbReference type="Pfam" id="PF00245">
    <property type="entry name" value="Alk_phosphatase"/>
    <property type="match status" value="1"/>
</dbReference>
<feature type="chain" id="PRO_5040422569" evidence="10">
    <location>
        <begin position="24"/>
        <end position="437"/>
    </location>
</feature>
<comment type="caution">
    <text evidence="11">The sequence shown here is derived from an EMBL/GenBank/DDBJ whole genome shotgun (WGS) entry which is preliminary data.</text>
</comment>
<gene>
    <name evidence="11" type="ORF">HXA33_14120</name>
</gene>
<dbReference type="Proteomes" id="UP001057753">
    <property type="component" value="Unassembled WGS sequence"/>
</dbReference>
<dbReference type="GO" id="GO:0046872">
    <property type="term" value="F:metal ion binding"/>
    <property type="evidence" value="ECO:0007669"/>
    <property type="project" value="UniProtKB-KW"/>
</dbReference>
<evidence type="ECO:0000256" key="4">
    <source>
        <dbReference type="ARBA" id="ARBA00022801"/>
    </source>
</evidence>
<evidence type="ECO:0000256" key="8">
    <source>
        <dbReference type="PIRSR" id="PIRSR601952-2"/>
    </source>
</evidence>
<dbReference type="SMART" id="SM00098">
    <property type="entry name" value="alkPPc"/>
    <property type="match status" value="1"/>
</dbReference>